<dbReference type="GO" id="GO:0006508">
    <property type="term" value="P:proteolysis"/>
    <property type="evidence" value="ECO:0007669"/>
    <property type="project" value="UniProtKB-KW"/>
</dbReference>
<dbReference type="SUPFAM" id="SSF50156">
    <property type="entry name" value="PDZ domain-like"/>
    <property type="match status" value="1"/>
</dbReference>
<dbReference type="GO" id="GO:0004252">
    <property type="term" value="F:serine-type endopeptidase activity"/>
    <property type="evidence" value="ECO:0007669"/>
    <property type="project" value="InterPro"/>
</dbReference>
<feature type="compositionally biased region" description="Basic and acidic residues" evidence="4">
    <location>
        <begin position="1"/>
        <end position="13"/>
    </location>
</feature>
<feature type="domain" description="PDZ" evidence="6">
    <location>
        <begin position="302"/>
        <end position="377"/>
    </location>
</feature>
<dbReference type="InterPro" id="IPR036034">
    <property type="entry name" value="PDZ_sf"/>
</dbReference>
<evidence type="ECO:0000313" key="7">
    <source>
        <dbReference type="EMBL" id="QJW93995.1"/>
    </source>
</evidence>
<keyword evidence="2 7" id="KW-0645">Protease</keyword>
<evidence type="ECO:0000256" key="3">
    <source>
        <dbReference type="ARBA" id="ARBA00022801"/>
    </source>
</evidence>
<dbReference type="SMART" id="SM00228">
    <property type="entry name" value="PDZ"/>
    <property type="match status" value="1"/>
</dbReference>
<keyword evidence="5" id="KW-0812">Transmembrane</keyword>
<dbReference type="AlphaFoldDB" id="A0A6M5YJ33"/>
<dbReference type="SUPFAM" id="SSF50494">
    <property type="entry name" value="Trypsin-like serine proteases"/>
    <property type="match status" value="1"/>
</dbReference>
<dbReference type="Proteomes" id="UP000503447">
    <property type="component" value="Chromosome"/>
</dbReference>
<dbReference type="Gene3D" id="2.30.42.10">
    <property type="match status" value="1"/>
</dbReference>
<accession>A0A6M5YJ33</accession>
<reference evidence="8" key="1">
    <citation type="submission" date="2020-05" db="EMBL/GenBank/DDBJ databases">
        <title>Frigoriglobus tundricola gen. nov., sp. nov., a psychrotolerant cellulolytic planctomycete of the family Gemmataceae with two divergent copies of 16S rRNA gene.</title>
        <authorList>
            <person name="Kulichevskaya I.S."/>
            <person name="Ivanova A.A."/>
            <person name="Naumoff D.G."/>
            <person name="Beletsky A.V."/>
            <person name="Rijpstra W.I.C."/>
            <person name="Sinninghe Damste J.S."/>
            <person name="Mardanov A.V."/>
            <person name="Ravin N.V."/>
            <person name="Dedysh S.N."/>
        </authorList>
    </citation>
    <scope>NUCLEOTIDE SEQUENCE [LARGE SCALE GENOMIC DNA]</scope>
    <source>
        <strain evidence="8">PL17</strain>
    </source>
</reference>
<dbReference type="EMBL" id="CP053452">
    <property type="protein sequence ID" value="QJW93995.1"/>
    <property type="molecule type" value="Genomic_DNA"/>
</dbReference>
<dbReference type="PRINTS" id="PR00834">
    <property type="entry name" value="PROTEASES2C"/>
</dbReference>
<keyword evidence="3" id="KW-0378">Hydrolase</keyword>
<protein>
    <submittedName>
        <fullName evidence="7">HtrA protease/chaperone protein</fullName>
    </submittedName>
</protein>
<feature type="region of interest" description="Disordered" evidence="4">
    <location>
        <begin position="66"/>
        <end position="87"/>
    </location>
</feature>
<evidence type="ECO:0000256" key="5">
    <source>
        <dbReference type="SAM" id="Phobius"/>
    </source>
</evidence>
<dbReference type="RefSeq" id="WP_171470087.1">
    <property type="nucleotide sequence ID" value="NZ_CP053452.2"/>
</dbReference>
<feature type="transmembrane region" description="Helical" evidence="5">
    <location>
        <begin position="37"/>
        <end position="58"/>
    </location>
</feature>
<dbReference type="InterPro" id="IPR001940">
    <property type="entry name" value="Peptidase_S1C"/>
</dbReference>
<feature type="region of interest" description="Disordered" evidence="4">
    <location>
        <begin position="1"/>
        <end position="30"/>
    </location>
</feature>
<comment type="similarity">
    <text evidence="1">Belongs to the peptidase S1C family.</text>
</comment>
<evidence type="ECO:0000259" key="6">
    <source>
        <dbReference type="PROSITE" id="PS50106"/>
    </source>
</evidence>
<name>A0A6M5YJ33_9BACT</name>
<dbReference type="InterPro" id="IPR051201">
    <property type="entry name" value="Chloro_Bact_Ser_Proteases"/>
</dbReference>
<dbReference type="InterPro" id="IPR001478">
    <property type="entry name" value="PDZ"/>
</dbReference>
<dbReference type="PANTHER" id="PTHR43343">
    <property type="entry name" value="PEPTIDASE S12"/>
    <property type="match status" value="1"/>
</dbReference>
<dbReference type="InterPro" id="IPR043504">
    <property type="entry name" value="Peptidase_S1_PA_chymotrypsin"/>
</dbReference>
<evidence type="ECO:0000256" key="4">
    <source>
        <dbReference type="SAM" id="MobiDB-lite"/>
    </source>
</evidence>
<evidence type="ECO:0000256" key="1">
    <source>
        <dbReference type="ARBA" id="ARBA00010541"/>
    </source>
</evidence>
<dbReference type="PROSITE" id="PS50106">
    <property type="entry name" value="PDZ"/>
    <property type="match status" value="1"/>
</dbReference>
<dbReference type="Pfam" id="PF13180">
    <property type="entry name" value="PDZ_2"/>
    <property type="match status" value="1"/>
</dbReference>
<dbReference type="PANTHER" id="PTHR43343:SF3">
    <property type="entry name" value="PROTEASE DO-LIKE 8, CHLOROPLASTIC"/>
    <property type="match status" value="1"/>
</dbReference>
<dbReference type="KEGG" id="ftj:FTUN_1512"/>
<dbReference type="Pfam" id="PF13365">
    <property type="entry name" value="Trypsin_2"/>
    <property type="match status" value="1"/>
</dbReference>
<proteinExistence type="inferred from homology"/>
<evidence type="ECO:0000256" key="2">
    <source>
        <dbReference type="ARBA" id="ARBA00022670"/>
    </source>
</evidence>
<keyword evidence="5" id="KW-0472">Membrane</keyword>
<evidence type="ECO:0000313" key="8">
    <source>
        <dbReference type="Proteomes" id="UP000503447"/>
    </source>
</evidence>
<sequence length="413" mass="44584">MSDYDYTPRRRRDEDDDDDRPVRRRFRPEERPGRGPAYYALFVVLGVVIGGLVLWGVIGLAKFRGTRPGLDPSAQPRETTPGAPLDAEEQEAVTLFERVRDSVVNVDVVLVRQGRLDEQPTEQQTSGGSGFVWDAEGRIVTNYHVVADVTKRPDVTQLRVVLADRSAYTAQLLGTAPDSDLAVVQISAPKDKLKPIAVGTSADLKVGQKAYAIGNPFGLSLTMTKGMVSSLNRIIESPSGARIPKVIQTDAAINPGNSGGPLLDKSGRLIGVNTSIATPNGGNVGIGFAVPVDTVNRVVPELIQSGRSLRPDLGVKLYDERRLRQARYDHGVMIDRVAPNGPAAKAGLRGVQYSSRGVPEQPGDLIVAINGQTVNDMEDYERVLRDLKPGEPVPVKFVRGTKPMELTVTVGGV</sequence>
<keyword evidence="8" id="KW-1185">Reference proteome</keyword>
<gene>
    <name evidence="7" type="ORF">FTUN_1512</name>
</gene>
<keyword evidence="5" id="KW-1133">Transmembrane helix</keyword>
<dbReference type="Gene3D" id="2.40.10.10">
    <property type="entry name" value="Trypsin-like serine proteases"/>
    <property type="match status" value="2"/>
</dbReference>
<dbReference type="InterPro" id="IPR009003">
    <property type="entry name" value="Peptidase_S1_PA"/>
</dbReference>
<organism evidence="7 8">
    <name type="scientific">Frigoriglobus tundricola</name>
    <dbReference type="NCBI Taxonomy" id="2774151"/>
    <lineage>
        <taxon>Bacteria</taxon>
        <taxon>Pseudomonadati</taxon>
        <taxon>Planctomycetota</taxon>
        <taxon>Planctomycetia</taxon>
        <taxon>Gemmatales</taxon>
        <taxon>Gemmataceae</taxon>
        <taxon>Frigoriglobus</taxon>
    </lineage>
</organism>